<reference evidence="1" key="1">
    <citation type="submission" date="2021-08" db="EMBL/GenBank/DDBJ databases">
        <title>The first chromosome-level gecko genome reveals the dynamic sex chromosomes of Neotropical dwarf geckos (Sphaerodactylidae: Sphaerodactylus).</title>
        <authorList>
            <person name="Pinto B.J."/>
            <person name="Keating S.E."/>
            <person name="Gamble T."/>
        </authorList>
    </citation>
    <scope>NUCLEOTIDE SEQUENCE</scope>
    <source>
        <strain evidence="1">TG3544</strain>
    </source>
</reference>
<proteinExistence type="predicted"/>
<sequence>MKFKLGPQRLDYNHKHYFTYINTIWFMLVLFHRGVGVGGWTLCSSFSGLYYNDVTKLSGIKEFSVSVFYYNTTVYSSVEGMTVKPVEIQFEIVMWEGMKGRNDLLRNRYCFQFYFVSLA</sequence>
<evidence type="ECO:0000313" key="1">
    <source>
        <dbReference type="EMBL" id="KAH7988645.1"/>
    </source>
</evidence>
<organism evidence="1 2">
    <name type="scientific">Sphaerodactylus townsendi</name>
    <dbReference type="NCBI Taxonomy" id="933632"/>
    <lineage>
        <taxon>Eukaryota</taxon>
        <taxon>Metazoa</taxon>
        <taxon>Chordata</taxon>
        <taxon>Craniata</taxon>
        <taxon>Vertebrata</taxon>
        <taxon>Euteleostomi</taxon>
        <taxon>Lepidosauria</taxon>
        <taxon>Squamata</taxon>
        <taxon>Bifurcata</taxon>
        <taxon>Gekkota</taxon>
        <taxon>Sphaerodactylidae</taxon>
        <taxon>Sphaerodactylus</taxon>
    </lineage>
</organism>
<evidence type="ECO:0000313" key="2">
    <source>
        <dbReference type="Proteomes" id="UP000827872"/>
    </source>
</evidence>
<keyword evidence="2" id="KW-1185">Reference proteome</keyword>
<protein>
    <submittedName>
        <fullName evidence="1">Uncharacterized protein</fullName>
    </submittedName>
</protein>
<comment type="caution">
    <text evidence="1">The sequence shown here is derived from an EMBL/GenBank/DDBJ whole genome shotgun (WGS) entry which is preliminary data.</text>
</comment>
<accession>A0ACB8E8K1</accession>
<dbReference type="EMBL" id="CM037623">
    <property type="protein sequence ID" value="KAH7988645.1"/>
    <property type="molecule type" value="Genomic_DNA"/>
</dbReference>
<name>A0ACB8E8K1_9SAUR</name>
<gene>
    <name evidence="1" type="ORF">K3G42_019847</name>
</gene>
<dbReference type="Proteomes" id="UP000827872">
    <property type="component" value="Linkage Group LG10"/>
</dbReference>